<name>A0A223LE18_9CAUD</name>
<reference evidence="1 2" key="1">
    <citation type="submission" date="2017-07" db="EMBL/GenBank/DDBJ databases">
        <title>In vitro design and evaluation of phage cocktails against multidrug-resistant Aeromonas salmonicida.</title>
        <authorList>
            <person name="Chen L."/>
            <person name="Yuan S."/>
            <person name="Ma Y."/>
        </authorList>
    </citation>
    <scope>NUCLEOTIDE SEQUENCE [LARGE SCALE GENOMIC DNA]</scope>
</reference>
<dbReference type="GeneID" id="55604716"/>
<organism evidence="1 2">
    <name type="scientific">Aeromonas phage AS-zj</name>
    <dbReference type="NCBI Taxonomy" id="2024208"/>
    <lineage>
        <taxon>Viruses</taxon>
        <taxon>Duplodnaviria</taxon>
        <taxon>Heunggongvirae</taxon>
        <taxon>Uroviricota</taxon>
        <taxon>Caudoviricetes</taxon>
        <taxon>Pantevenvirales</taxon>
        <taxon>Straboviridae</taxon>
        <taxon>Emmerichvirinae</taxon>
        <taxon>Ceceduovirus</taxon>
        <taxon>Ceceduovirus aszj</taxon>
    </lineage>
</organism>
<sequence>MIHNQAHITNMRLEIPDANTTANFVTSAQSVVLPTMEMDITRVSINQMTSGLMPGSKIIYEPFRIRFLIDENFESYKELYQWMISVTDSRTFNSTAHLPGARPRSILVHILDNSKKNIVLTFKFHDPFPSSLDDIELSYVDDGNPALIGNVTFSYSSMSVVGVNDLEILPKQNPVGIGAGHPFQSKI</sequence>
<dbReference type="InterPro" id="IPR010667">
    <property type="entry name" value="Phage_T4_Gp19"/>
</dbReference>
<dbReference type="Pfam" id="PF06841">
    <property type="entry name" value="Phage_T4_gp19"/>
    <property type="match status" value="1"/>
</dbReference>
<keyword evidence="2" id="KW-1185">Reference proteome</keyword>
<dbReference type="EMBL" id="MF448340">
    <property type="protein sequence ID" value="ASU00203.1"/>
    <property type="molecule type" value="Genomic_DNA"/>
</dbReference>
<accession>A0A223LE18</accession>
<evidence type="ECO:0000313" key="2">
    <source>
        <dbReference type="Proteomes" id="UP000226092"/>
    </source>
</evidence>
<evidence type="ECO:0000313" key="1">
    <source>
        <dbReference type="EMBL" id="ASU00203.1"/>
    </source>
</evidence>
<protein>
    <submittedName>
        <fullName evidence="1">Tail completion and sheath stabilizer protein</fullName>
    </submittedName>
</protein>
<proteinExistence type="predicted"/>
<dbReference type="GO" id="GO:0005198">
    <property type="term" value="F:structural molecule activity"/>
    <property type="evidence" value="ECO:0007669"/>
    <property type="project" value="InterPro"/>
</dbReference>
<dbReference type="RefSeq" id="YP_009834649.1">
    <property type="nucleotide sequence ID" value="NC_048673.1"/>
</dbReference>
<dbReference type="Proteomes" id="UP000226092">
    <property type="component" value="Segment"/>
</dbReference>
<dbReference type="KEGG" id="vg:55604716"/>